<evidence type="ECO:0008006" key="7">
    <source>
        <dbReference type="Google" id="ProtNLM"/>
    </source>
</evidence>
<keyword evidence="6" id="KW-1185">Reference proteome</keyword>
<feature type="transmembrane region" description="Helical" evidence="2">
    <location>
        <begin position="739"/>
        <end position="758"/>
    </location>
</feature>
<feature type="transmembrane region" description="Helical" evidence="2">
    <location>
        <begin position="515"/>
        <end position="539"/>
    </location>
</feature>
<dbReference type="PANTHER" id="PTHR37994">
    <property type="entry name" value="ARAE_2_N DOMAIN-CONTAINING PROTEIN-RELATED"/>
    <property type="match status" value="1"/>
</dbReference>
<keyword evidence="2" id="KW-0812">Transmembrane</keyword>
<dbReference type="InterPro" id="IPR018823">
    <property type="entry name" value="ArAE_2_N"/>
</dbReference>
<feature type="transmembrane region" description="Helical" evidence="2">
    <location>
        <begin position="241"/>
        <end position="260"/>
    </location>
</feature>
<dbReference type="Proteomes" id="UP000008370">
    <property type="component" value="Unassembled WGS sequence"/>
</dbReference>
<dbReference type="Pfam" id="PF10337">
    <property type="entry name" value="ArAE_2_N"/>
    <property type="match status" value="1"/>
</dbReference>
<feature type="compositionally biased region" description="Basic and acidic residues" evidence="1">
    <location>
        <begin position="579"/>
        <end position="600"/>
    </location>
</feature>
<gene>
    <name evidence="5" type="ORF">PHACADRAFT_151282</name>
</gene>
<dbReference type="InParanoid" id="K5WKV2"/>
<keyword evidence="2" id="KW-1133">Transmembrane helix</keyword>
<evidence type="ECO:0000259" key="4">
    <source>
        <dbReference type="Pfam" id="PF10337"/>
    </source>
</evidence>
<dbReference type="EMBL" id="JH930477">
    <property type="protein sequence ID" value="EKM50877.1"/>
    <property type="molecule type" value="Genomic_DNA"/>
</dbReference>
<feature type="transmembrane region" description="Helical" evidence="2">
    <location>
        <begin position="114"/>
        <end position="137"/>
    </location>
</feature>
<dbReference type="RefSeq" id="XP_007400044.1">
    <property type="nucleotide sequence ID" value="XM_007399982.1"/>
</dbReference>
<feature type="region of interest" description="Disordered" evidence="1">
    <location>
        <begin position="370"/>
        <end position="390"/>
    </location>
</feature>
<dbReference type="AlphaFoldDB" id="K5WKV2"/>
<feature type="transmembrane region" description="Helical" evidence="2">
    <location>
        <begin position="626"/>
        <end position="645"/>
    </location>
</feature>
<dbReference type="STRING" id="650164.K5WKV2"/>
<evidence type="ECO:0000256" key="2">
    <source>
        <dbReference type="SAM" id="Phobius"/>
    </source>
</evidence>
<sequence>MSPPAQSANEKGSPQMHDEKADEHTLSNRPHVPLSSAAPTSTKKPLLDRLHLPDWVITNLRSSRSRRVWLRCWTVSWVAYVILLPNASLKELGNVAIFAFLASFMAPANLPVQFFLFVLTAMILGLCLGWALGAAAMRAALASRNQLLLQQSLQTEAQSAAGLANPDALFQADVFAGKFLDTASSIIFGAFLGLGCFLFALMRSYAPKLLLTSVFGTIALDIFCNYGALFPFPQYTLMNSLLESIACYIGIGMVCTLFIFPETLNHATLVSTSALVGRLTDIVELQHQILNVSPDDLAEGTPFASKMQGLRTAVLAEIQQMTSSLNFIGGEFSWGKWNAEDITGMKEPLVLVVNRAASRAPFFARAKSAPFPEASTSSGAPSSAAEDAHGFTGDTPLLRQLHQLHNTAELTYSVRMQDVMPVIEESTADLRSACSNGLRATKTVLDGINTRRYARQGAEDSDQHLTDLDAAFERLRTALEEFKTSRRMQLLRPFDSCDARTSESLRPSAVPLRSLYISFVFATNLVVLTEAIAGLMEYVQLTAHKRKKNRLWAPGGLRALGRAIMSRGDASDQAAGEDYAPRPNEEVKEEEGPYRRDPDSRPPTNALQRVANGLHTLYKWIKTPEALFCFRYAVISVALYIPAVVRTSAIEKNLSTLIRASVFTSGDAKSNCNPYGSAATVAVFLVHLIFLRLFSPPQYLSGVMIGGSTYMLVPGYSWIDGHLPTVGNPGLGWDVAWRRFVNVIIGSAASFVVMMLPPKSGRKAVRLRNSSHISTISFLYSDIMAVWIDSASVRHVHGSLAELLPNARKQFLKLATQLQAVKSQTTIAKWEGSIRGAWPFEEYMKLANVQTDMMSSLALLASALAQVDPAMRASFLQRTMAVNPNFFNVMATFSLVSQALRTGEPLPQPFHQNFLDRLHYHGTVERQTFAENDDNAKDLVHKSNPEQIANYEFMFYATAICAVFQVVEGLNELHEITARLCGAIPLQGWTKWRAEYDQTHAMKA</sequence>
<evidence type="ECO:0000259" key="3">
    <source>
        <dbReference type="Pfam" id="PF10334"/>
    </source>
</evidence>
<evidence type="ECO:0000313" key="6">
    <source>
        <dbReference type="Proteomes" id="UP000008370"/>
    </source>
</evidence>
<feature type="compositionally biased region" description="Low complexity" evidence="1">
    <location>
        <begin position="370"/>
        <end position="385"/>
    </location>
</feature>
<feature type="transmembrane region" description="Helical" evidence="2">
    <location>
        <begin position="209"/>
        <end position="229"/>
    </location>
</feature>
<feature type="transmembrane region" description="Helical" evidence="2">
    <location>
        <begin position="675"/>
        <end position="694"/>
    </location>
</feature>
<protein>
    <recommendedName>
        <fullName evidence="7">ER transporter 6TM N-terminal domain-containing protein</fullName>
    </recommendedName>
</protein>
<feature type="transmembrane region" description="Helical" evidence="2">
    <location>
        <begin position="699"/>
        <end position="719"/>
    </location>
</feature>
<dbReference type="HOGENOM" id="CLU_003918_1_0_1"/>
<feature type="compositionally biased region" description="Polar residues" evidence="1">
    <location>
        <begin position="1"/>
        <end position="12"/>
    </location>
</feature>
<evidence type="ECO:0000256" key="1">
    <source>
        <dbReference type="SAM" id="MobiDB-lite"/>
    </source>
</evidence>
<name>K5WKV2_PHACS</name>
<dbReference type="KEGG" id="pco:PHACADRAFT_151282"/>
<evidence type="ECO:0000313" key="5">
    <source>
        <dbReference type="EMBL" id="EKM50877.1"/>
    </source>
</evidence>
<dbReference type="Pfam" id="PF10334">
    <property type="entry name" value="BRE4"/>
    <property type="match status" value="1"/>
</dbReference>
<feature type="transmembrane region" description="Helical" evidence="2">
    <location>
        <begin position="185"/>
        <end position="203"/>
    </location>
</feature>
<dbReference type="PANTHER" id="PTHR37994:SF3">
    <property type="entry name" value="ER TRANSPORTER 6TM N-TERMINAL DOMAIN-CONTAINING PROTEIN"/>
    <property type="match status" value="1"/>
</dbReference>
<organism evidence="5 6">
    <name type="scientific">Phanerochaete carnosa (strain HHB-10118-sp)</name>
    <name type="common">White-rot fungus</name>
    <name type="synonym">Peniophora carnosa</name>
    <dbReference type="NCBI Taxonomy" id="650164"/>
    <lineage>
        <taxon>Eukaryota</taxon>
        <taxon>Fungi</taxon>
        <taxon>Dikarya</taxon>
        <taxon>Basidiomycota</taxon>
        <taxon>Agaricomycotina</taxon>
        <taxon>Agaricomycetes</taxon>
        <taxon>Polyporales</taxon>
        <taxon>Phanerochaetaceae</taxon>
        <taxon>Phanerochaete</taxon>
    </lineage>
</organism>
<proteinExistence type="predicted"/>
<feature type="compositionally biased region" description="Basic and acidic residues" evidence="1">
    <location>
        <begin position="16"/>
        <end position="26"/>
    </location>
</feature>
<reference evidence="5 6" key="1">
    <citation type="journal article" date="2012" name="BMC Genomics">
        <title>Comparative genomics of the white-rot fungi, Phanerochaete carnosa and P. chrysosporium, to elucidate the genetic basis of the distinct wood types they colonize.</title>
        <authorList>
            <person name="Suzuki H."/>
            <person name="MacDonald J."/>
            <person name="Syed K."/>
            <person name="Salamov A."/>
            <person name="Hori C."/>
            <person name="Aerts A."/>
            <person name="Henrissat B."/>
            <person name="Wiebenga A."/>
            <person name="vanKuyk P.A."/>
            <person name="Barry K."/>
            <person name="Lindquist E."/>
            <person name="LaButti K."/>
            <person name="Lapidus A."/>
            <person name="Lucas S."/>
            <person name="Coutinho P."/>
            <person name="Gong Y."/>
            <person name="Samejima M."/>
            <person name="Mahadevan R."/>
            <person name="Abou-Zaid M."/>
            <person name="de Vries R.P."/>
            <person name="Igarashi K."/>
            <person name="Yadav J.S."/>
            <person name="Grigoriev I.V."/>
            <person name="Master E.R."/>
        </authorList>
    </citation>
    <scope>NUCLEOTIDE SEQUENCE [LARGE SCALE GENOMIC DNA]</scope>
    <source>
        <strain evidence="5 6">HHB-10118-sp</strain>
    </source>
</reference>
<feature type="domain" description="Putative ER transporter 6TM N-terminal" evidence="4">
    <location>
        <begin position="52"/>
        <end position="491"/>
    </location>
</feature>
<feature type="region of interest" description="Disordered" evidence="1">
    <location>
        <begin position="571"/>
        <end position="605"/>
    </location>
</feature>
<dbReference type="OrthoDB" id="2274698at2759"/>
<dbReference type="InterPro" id="IPR018820">
    <property type="entry name" value="BRE4-related_DUF2421"/>
</dbReference>
<feature type="domain" description="DUF2421" evidence="3">
    <location>
        <begin position="758"/>
        <end position="979"/>
    </location>
</feature>
<feature type="region of interest" description="Disordered" evidence="1">
    <location>
        <begin position="1"/>
        <end position="41"/>
    </location>
</feature>
<keyword evidence="2" id="KW-0472">Membrane</keyword>
<dbReference type="GeneID" id="18908869"/>
<accession>K5WKV2</accession>